<protein>
    <recommendedName>
        <fullName evidence="3">Nuclease</fullName>
    </recommendedName>
</protein>
<evidence type="ECO:0000313" key="2">
    <source>
        <dbReference type="Proteomes" id="UP001401887"/>
    </source>
</evidence>
<name>A0ABP9W7S7_9DEIO</name>
<proteinExistence type="predicted"/>
<dbReference type="Proteomes" id="UP001401887">
    <property type="component" value="Unassembled WGS sequence"/>
</dbReference>
<gene>
    <name evidence="1" type="ORF">Dcar01_01777</name>
</gene>
<dbReference type="RefSeq" id="WP_345464034.1">
    <property type="nucleotide sequence ID" value="NZ_BAABRP010000005.1"/>
</dbReference>
<keyword evidence="2" id="KW-1185">Reference proteome</keyword>
<sequence>MPTLKKKSLSLYFKNRCDRQLLLYLHSDEERARLGMPERQKARPGLGKAAKAGHEYQFKRVNELIDVLGDRVLHGGVDPEEENQHQKVDLRERLESAEPYALIVEGEFEVPASFLRWAGVQELLGDPGTGEKLHNDVRPDLTEVLPAGWSPGGKRVTPQGRVVSIPADDPRLQVRVVDIKLASEPGANYFGEVAYYSVLLASALEAWGLDDRFVVLPQAAIWPGSYDDSAVVRLAREGQALGLPCAADELFTALHKDFEEIDVELFTPRIMRFLREDLPRVLGAGVEEAAWHPNYSCMGCEFYGHGWEDDQGNATWRPDHCKQRAAEGDGRLSRVYGLTRSMALELEHQGVASVKALAALTPRAQPLQRTGALRANAAKLVARAQALCQGEVVPVPGDGLTASMPAYTDLKVWIDLEYDPSTAITGVFGIRAGWMEPREFGAESEVKREQREWGRYGDRLVFLVERKDLDLERDQFLNSCAR</sequence>
<evidence type="ECO:0008006" key="3">
    <source>
        <dbReference type="Google" id="ProtNLM"/>
    </source>
</evidence>
<dbReference type="EMBL" id="BAABRP010000005">
    <property type="protein sequence ID" value="GAA5513051.1"/>
    <property type="molecule type" value="Genomic_DNA"/>
</dbReference>
<reference evidence="1 2" key="1">
    <citation type="submission" date="2024-02" db="EMBL/GenBank/DDBJ databases">
        <title>Deinococcus carri NBRC 110142.</title>
        <authorList>
            <person name="Ichikawa N."/>
            <person name="Katano-Makiyama Y."/>
            <person name="Hidaka K."/>
        </authorList>
    </citation>
    <scope>NUCLEOTIDE SEQUENCE [LARGE SCALE GENOMIC DNA]</scope>
    <source>
        <strain evidence="1 2">NBRC 110142</strain>
    </source>
</reference>
<evidence type="ECO:0000313" key="1">
    <source>
        <dbReference type="EMBL" id="GAA5513051.1"/>
    </source>
</evidence>
<accession>A0ABP9W7S7</accession>
<comment type="caution">
    <text evidence="1">The sequence shown here is derived from an EMBL/GenBank/DDBJ whole genome shotgun (WGS) entry which is preliminary data.</text>
</comment>
<organism evidence="1 2">
    <name type="scientific">Deinococcus carri</name>
    <dbReference type="NCBI Taxonomy" id="1211323"/>
    <lineage>
        <taxon>Bacteria</taxon>
        <taxon>Thermotogati</taxon>
        <taxon>Deinococcota</taxon>
        <taxon>Deinococci</taxon>
        <taxon>Deinococcales</taxon>
        <taxon>Deinococcaceae</taxon>
        <taxon>Deinococcus</taxon>
    </lineage>
</organism>